<dbReference type="InterPro" id="IPR010031">
    <property type="entry name" value="FAD_lactone_oxidase-like"/>
</dbReference>
<dbReference type="AlphaFoldDB" id="A0A4Y9VSS6"/>
<feature type="domain" description="FAD-binding PCMH-type" evidence="2">
    <location>
        <begin position="10"/>
        <end position="178"/>
    </location>
</feature>
<reference evidence="3 4" key="1">
    <citation type="submission" date="2018-02" db="EMBL/GenBank/DDBJ databases">
        <title>A novel lanthanide dependent methylotroph, Methylotenera sp. La3113.</title>
        <authorList>
            <person name="Lv H."/>
            <person name="Tani A."/>
        </authorList>
    </citation>
    <scope>NUCLEOTIDE SEQUENCE [LARGE SCALE GENOMIC DNA]</scope>
    <source>
        <strain evidence="3 4">La3113</strain>
    </source>
</reference>
<organism evidence="3 4">
    <name type="scientific">Methylotenera oryzisoli</name>
    <dbReference type="NCBI Taxonomy" id="2080758"/>
    <lineage>
        <taxon>Bacteria</taxon>
        <taxon>Pseudomonadati</taxon>
        <taxon>Pseudomonadota</taxon>
        <taxon>Betaproteobacteria</taxon>
        <taxon>Nitrosomonadales</taxon>
        <taxon>Methylophilaceae</taxon>
        <taxon>Methylotenera</taxon>
    </lineage>
</organism>
<dbReference type="PROSITE" id="PS51387">
    <property type="entry name" value="FAD_PCMH"/>
    <property type="match status" value="1"/>
</dbReference>
<keyword evidence="1" id="KW-0274">FAD</keyword>
<comment type="caution">
    <text evidence="3">The sequence shown here is derived from an EMBL/GenBank/DDBJ whole genome shotgun (WGS) entry which is preliminary data.</text>
</comment>
<keyword evidence="1" id="KW-0285">Flavoprotein</keyword>
<dbReference type="InterPro" id="IPR036318">
    <property type="entry name" value="FAD-bd_PCMH-like_sf"/>
</dbReference>
<dbReference type="GO" id="GO:0003885">
    <property type="term" value="F:D-arabinono-1,4-lactone oxidase activity"/>
    <property type="evidence" value="ECO:0007669"/>
    <property type="project" value="TreeGrafter"/>
</dbReference>
<protein>
    <submittedName>
        <fullName evidence="3">FAD-binding oxidoreductase</fullName>
    </submittedName>
</protein>
<dbReference type="GO" id="GO:0071949">
    <property type="term" value="F:FAD binding"/>
    <property type="evidence" value="ECO:0007669"/>
    <property type="project" value="InterPro"/>
</dbReference>
<evidence type="ECO:0000313" key="3">
    <source>
        <dbReference type="EMBL" id="TFW71661.1"/>
    </source>
</evidence>
<dbReference type="InterPro" id="IPR016166">
    <property type="entry name" value="FAD-bd_PCMH"/>
</dbReference>
<gene>
    <name evidence="3" type="ORF">C3Y98_06125</name>
</gene>
<evidence type="ECO:0000256" key="1">
    <source>
        <dbReference type="ARBA" id="ARBA00022827"/>
    </source>
</evidence>
<dbReference type="SUPFAM" id="SSF56176">
    <property type="entry name" value="FAD-binding/transporter-associated domain-like"/>
    <property type="match status" value="1"/>
</dbReference>
<sequence length="431" mass="48425">MVAVSSWGRLKSSEHNVLEFSDRSQIQNLLKSNFPGVAHGMGRSYGDVCLNSNGNLWFTRGLDRFISFDSKTGKLICEAGVLLKDIQQMMVPKGWILPVTPGTQLATVGGAIANDVHGKNHHVLGTFGNHINKIKLVRTNGDIIECGPTLFPEFFSATVGGFGMTGVITEVEIQLRPVAGPWLNTEIIPYNDLDEFFNLADASEQEWEHTVSWIDCLSKKGRGIFMRGNHTDLNLGDIPNKSQLTVPFTPPVSLVNKLSLKPFNMFYYYLNKCHKSNTLSHYESFFYPLDNLQGWNKMYGPRGFYQYQCVIPREFGRDAILEMLNQITLSGDGSFLAVLKTFGDFKSVGMMSFPQSGVTLALDFPNKGNYSLRFFERLDAVVKEATGRIYIAKDARMSRDMFESGYPRLNEFLKYRDSGISSEFSRRLIGS</sequence>
<evidence type="ECO:0000313" key="4">
    <source>
        <dbReference type="Proteomes" id="UP000297706"/>
    </source>
</evidence>
<dbReference type="RefSeq" id="WP_135277246.1">
    <property type="nucleotide sequence ID" value="NZ_PQVH01000008.1"/>
</dbReference>
<dbReference type="PANTHER" id="PTHR43762:SF1">
    <property type="entry name" value="D-ARABINONO-1,4-LACTONE OXIDASE"/>
    <property type="match status" value="1"/>
</dbReference>
<dbReference type="InterPro" id="IPR006094">
    <property type="entry name" value="Oxid_FAD_bind_N"/>
</dbReference>
<dbReference type="Proteomes" id="UP000297706">
    <property type="component" value="Unassembled WGS sequence"/>
</dbReference>
<dbReference type="EMBL" id="PQVH01000008">
    <property type="protein sequence ID" value="TFW71661.1"/>
    <property type="molecule type" value="Genomic_DNA"/>
</dbReference>
<accession>A0A4Y9VSS6</accession>
<dbReference type="Pfam" id="PF01565">
    <property type="entry name" value="FAD_binding_4"/>
    <property type="match status" value="1"/>
</dbReference>
<dbReference type="Gene3D" id="3.30.465.10">
    <property type="match status" value="1"/>
</dbReference>
<proteinExistence type="predicted"/>
<evidence type="ECO:0000259" key="2">
    <source>
        <dbReference type="PROSITE" id="PS51387"/>
    </source>
</evidence>
<name>A0A4Y9VSS6_9PROT</name>
<dbReference type="InterPro" id="IPR016169">
    <property type="entry name" value="FAD-bd_PCMH_sub2"/>
</dbReference>
<dbReference type="OrthoDB" id="143770at2"/>
<keyword evidence="4" id="KW-1185">Reference proteome</keyword>
<dbReference type="PANTHER" id="PTHR43762">
    <property type="entry name" value="L-GULONOLACTONE OXIDASE"/>
    <property type="match status" value="1"/>
</dbReference>